<gene>
    <name evidence="1" type="ORF">SAE02_56230</name>
</gene>
<dbReference type="EMBL" id="BJYZ01000028">
    <property type="protein sequence ID" value="GEO41475.1"/>
    <property type="molecule type" value="Genomic_DNA"/>
</dbReference>
<proteinExistence type="predicted"/>
<dbReference type="RefSeq" id="WP_044432455.1">
    <property type="nucleotide sequence ID" value="NZ_BJYZ01000028.1"/>
</dbReference>
<name>A0A512DYE0_9PROT</name>
<evidence type="ECO:0000313" key="1">
    <source>
        <dbReference type="EMBL" id="GEO41475.1"/>
    </source>
</evidence>
<keyword evidence="2" id="KW-1185">Reference proteome</keyword>
<dbReference type="Proteomes" id="UP000321523">
    <property type="component" value="Unassembled WGS sequence"/>
</dbReference>
<accession>A0A512DYE0</accession>
<reference evidence="1 2" key="1">
    <citation type="submission" date="2019-07" db="EMBL/GenBank/DDBJ databases">
        <title>Whole genome shotgun sequence of Skermanella aerolata NBRC 106429.</title>
        <authorList>
            <person name="Hosoyama A."/>
            <person name="Uohara A."/>
            <person name="Ohji S."/>
            <person name="Ichikawa N."/>
        </authorList>
    </citation>
    <scope>NUCLEOTIDE SEQUENCE [LARGE SCALE GENOMIC DNA]</scope>
    <source>
        <strain evidence="1 2">NBRC 106429</strain>
    </source>
</reference>
<dbReference type="AlphaFoldDB" id="A0A512DYE0"/>
<protein>
    <submittedName>
        <fullName evidence="1">Uncharacterized protein</fullName>
    </submittedName>
</protein>
<comment type="caution">
    <text evidence="1">The sequence shown here is derived from an EMBL/GenBank/DDBJ whole genome shotgun (WGS) entry which is preliminary data.</text>
</comment>
<evidence type="ECO:0000313" key="2">
    <source>
        <dbReference type="Proteomes" id="UP000321523"/>
    </source>
</evidence>
<organism evidence="1 2">
    <name type="scientific">Skermanella aerolata</name>
    <dbReference type="NCBI Taxonomy" id="393310"/>
    <lineage>
        <taxon>Bacteria</taxon>
        <taxon>Pseudomonadati</taxon>
        <taxon>Pseudomonadota</taxon>
        <taxon>Alphaproteobacteria</taxon>
        <taxon>Rhodospirillales</taxon>
        <taxon>Azospirillaceae</taxon>
        <taxon>Skermanella</taxon>
    </lineage>
</organism>
<sequence length="89" mass="9705">MSPSTAAAKNVARPDPVSVFDFSDDPEQQAYEQRAAAAFAAALPEILALYDSDPEVAMEKSMVAALRRTVEYAERTRIQAEEKQTVAAE</sequence>